<keyword evidence="4" id="KW-1185">Reference proteome</keyword>
<dbReference type="OrthoDB" id="165806at2759"/>
<dbReference type="AlphaFoldDB" id="A0A0P1AHU6"/>
<dbReference type="RefSeq" id="XP_024576927.1">
    <property type="nucleotide sequence ID" value="XM_024726229.1"/>
</dbReference>
<dbReference type="PROSITE" id="PS50011">
    <property type="entry name" value="PROTEIN_KINASE_DOM"/>
    <property type="match status" value="1"/>
</dbReference>
<sequence>MIASILSTGQHTVPSRLLTLYLARKGETTWMTDDEKLDDILRGDINKQKMKMRPSWKLDKMELFGPSFTPGDEEIHVLVALPSDQTGVTMVERGWTAKWVNEFRKNQLAPHQLPRLGELGDFIENELPEKITLHQEIYDTWLAKMTSESPEIMAKLFKIDNLKQCVNFLFRIGSRIVYATDPGDSVESFISFWDDLIRNVLNFVLHDIGKSDRNSIRSASTGSNWPDFLFIVNSVCVFRGMEEAPGEQMETPRRELFEKLVWSYGDAPYLFGYAAVGYEARLYAMTLVHDDVDAIELGVYDLKHLEGRFRLLLAILNVARLLRSLASLFRDLGVRVLLEPSCVVKCFPGALSHRAKDHVEAVYKVLEEHAIPNVDRLDHADQRLIYKPRGQEKRPANFVELFHALANVLQALVKLHAASWMHRDIRWSNVIKSRDVDNMWFLIDFMDAARSPQASPSGNHLSQAEHAPEIFSDGNHTTAVDIWSVGRLIQTCGDVVYGSWYDTGRERTEFLELLMEDDQSRRSTAVAALDRLRQLEQEHLKRQKHNGRKKKQRLN</sequence>
<dbReference type="Gene3D" id="1.10.510.10">
    <property type="entry name" value="Transferase(Phosphotransferase) domain 1"/>
    <property type="match status" value="1"/>
</dbReference>
<organism evidence="3 4">
    <name type="scientific">Plasmopara halstedii</name>
    <name type="common">Downy mildew of sunflower</name>
    <dbReference type="NCBI Taxonomy" id="4781"/>
    <lineage>
        <taxon>Eukaryota</taxon>
        <taxon>Sar</taxon>
        <taxon>Stramenopiles</taxon>
        <taxon>Oomycota</taxon>
        <taxon>Peronosporomycetes</taxon>
        <taxon>Peronosporales</taxon>
        <taxon>Peronosporaceae</taxon>
        <taxon>Plasmopara</taxon>
    </lineage>
</organism>
<dbReference type="Proteomes" id="UP000054928">
    <property type="component" value="Unassembled WGS sequence"/>
</dbReference>
<accession>A0A0P1AHU6</accession>
<dbReference type="GO" id="GO:0004672">
    <property type="term" value="F:protein kinase activity"/>
    <property type="evidence" value="ECO:0007669"/>
    <property type="project" value="InterPro"/>
</dbReference>
<dbReference type="InterPro" id="IPR000719">
    <property type="entry name" value="Prot_kinase_dom"/>
</dbReference>
<dbReference type="Pfam" id="PF00069">
    <property type="entry name" value="Pkinase"/>
    <property type="match status" value="1"/>
</dbReference>
<evidence type="ECO:0000313" key="3">
    <source>
        <dbReference type="EMBL" id="CEG40558.1"/>
    </source>
</evidence>
<evidence type="ECO:0000256" key="1">
    <source>
        <dbReference type="SAM" id="MobiDB-lite"/>
    </source>
</evidence>
<feature type="compositionally biased region" description="Basic residues" evidence="1">
    <location>
        <begin position="541"/>
        <end position="555"/>
    </location>
</feature>
<proteinExistence type="predicted"/>
<evidence type="ECO:0000313" key="4">
    <source>
        <dbReference type="Proteomes" id="UP000054928"/>
    </source>
</evidence>
<feature type="domain" description="Protein kinase" evidence="2">
    <location>
        <begin position="258"/>
        <end position="555"/>
    </location>
</feature>
<feature type="region of interest" description="Disordered" evidence="1">
    <location>
        <begin position="536"/>
        <end position="555"/>
    </location>
</feature>
<name>A0A0P1AHU6_PLAHL</name>
<protein>
    <submittedName>
        <fullName evidence="3">CRN-like protein</fullName>
    </submittedName>
</protein>
<dbReference type="GO" id="GO:0005524">
    <property type="term" value="F:ATP binding"/>
    <property type="evidence" value="ECO:0007669"/>
    <property type="project" value="InterPro"/>
</dbReference>
<dbReference type="EMBL" id="CCYD01000523">
    <property type="protein sequence ID" value="CEG40558.1"/>
    <property type="molecule type" value="Genomic_DNA"/>
</dbReference>
<dbReference type="InterPro" id="IPR011009">
    <property type="entry name" value="Kinase-like_dom_sf"/>
</dbReference>
<dbReference type="GeneID" id="36405803"/>
<evidence type="ECO:0000259" key="2">
    <source>
        <dbReference type="PROSITE" id="PS50011"/>
    </source>
</evidence>
<dbReference type="OMA" id="HIEAVYK"/>
<dbReference type="SUPFAM" id="SSF56112">
    <property type="entry name" value="Protein kinase-like (PK-like)"/>
    <property type="match status" value="1"/>
</dbReference>
<reference evidence="4" key="1">
    <citation type="submission" date="2014-09" db="EMBL/GenBank/DDBJ databases">
        <authorList>
            <person name="Sharma Rahul"/>
            <person name="Thines Marco"/>
        </authorList>
    </citation>
    <scope>NUCLEOTIDE SEQUENCE [LARGE SCALE GENOMIC DNA]</scope>
</reference>